<dbReference type="SUPFAM" id="SSF53335">
    <property type="entry name" value="S-adenosyl-L-methionine-dependent methyltransferases"/>
    <property type="match status" value="1"/>
</dbReference>
<keyword evidence="2" id="KW-0808">Transferase</keyword>
<evidence type="ECO:0000256" key="1">
    <source>
        <dbReference type="SAM" id="Phobius"/>
    </source>
</evidence>
<dbReference type="InterPro" id="IPR029063">
    <property type="entry name" value="SAM-dependent_MTases_sf"/>
</dbReference>
<keyword evidence="2" id="KW-0489">Methyltransferase</keyword>
<dbReference type="RefSeq" id="WP_179821949.1">
    <property type="nucleotide sequence ID" value="NZ_JACCFS010000001.1"/>
</dbReference>
<dbReference type="GO" id="GO:0032259">
    <property type="term" value="P:methylation"/>
    <property type="evidence" value="ECO:0007669"/>
    <property type="project" value="UniProtKB-KW"/>
</dbReference>
<name>A0A7Z0ELT1_9ACTN</name>
<sequence length="344" mass="37701">MRSLRRARRPLLIAAAVLASAALVAPTVLGVFALLTVAEAVIATGLVVLTGAVAVLGVALRRLHRSMREVSMEIRTQTRTVTETLGRDRLETIRAMDATRARVNRIQSHSLPKLTREITGAVTRQGRHDYEQQVAWNELSRYLDTAPFMPPLRGWAASPDVLRVLVRHIDRLRPDLVVEFGSGASSVWMGYALRRAGGGRLVAVEHDARYAELSRALVSSHGLDDIVEVRTAPLTGVEAATVTVGDEEVVTADRWYDAAVLADLDGIGLVFVDGPPKATGRHARYPALPALMPHCTEDVVFVLDDADRPDERAIGDRWLAEHPELHRTEEHAEKGAHVFSRKGV</sequence>
<organism evidence="2 3">
    <name type="scientific">Nocardiopsis aegyptia</name>
    <dbReference type="NCBI Taxonomy" id="220378"/>
    <lineage>
        <taxon>Bacteria</taxon>
        <taxon>Bacillati</taxon>
        <taxon>Actinomycetota</taxon>
        <taxon>Actinomycetes</taxon>
        <taxon>Streptosporangiales</taxon>
        <taxon>Nocardiopsidaceae</taxon>
        <taxon>Nocardiopsis</taxon>
    </lineage>
</organism>
<evidence type="ECO:0000313" key="3">
    <source>
        <dbReference type="Proteomes" id="UP000572051"/>
    </source>
</evidence>
<dbReference type="GO" id="GO:0008168">
    <property type="term" value="F:methyltransferase activity"/>
    <property type="evidence" value="ECO:0007669"/>
    <property type="project" value="UniProtKB-KW"/>
</dbReference>
<accession>A0A7Z0ELT1</accession>
<proteinExistence type="predicted"/>
<gene>
    <name evidence="2" type="ORF">HNR10_001524</name>
</gene>
<comment type="caution">
    <text evidence="2">The sequence shown here is derived from an EMBL/GenBank/DDBJ whole genome shotgun (WGS) entry which is preliminary data.</text>
</comment>
<keyword evidence="1" id="KW-0472">Membrane</keyword>
<dbReference type="EMBL" id="JACCFS010000001">
    <property type="protein sequence ID" value="NYJ33643.1"/>
    <property type="molecule type" value="Genomic_DNA"/>
</dbReference>
<dbReference type="Proteomes" id="UP000572051">
    <property type="component" value="Unassembled WGS sequence"/>
</dbReference>
<protein>
    <submittedName>
        <fullName evidence="2">Putative O-methyltransferase YrrM</fullName>
    </submittedName>
</protein>
<dbReference type="Gene3D" id="3.40.50.150">
    <property type="entry name" value="Vaccinia Virus protein VP39"/>
    <property type="match status" value="1"/>
</dbReference>
<reference evidence="2 3" key="1">
    <citation type="submission" date="2020-07" db="EMBL/GenBank/DDBJ databases">
        <title>Sequencing the genomes of 1000 actinobacteria strains.</title>
        <authorList>
            <person name="Klenk H.-P."/>
        </authorList>
    </citation>
    <scope>NUCLEOTIDE SEQUENCE [LARGE SCALE GENOMIC DNA]</scope>
    <source>
        <strain evidence="2 3">DSM 44442</strain>
    </source>
</reference>
<dbReference type="Pfam" id="PF13578">
    <property type="entry name" value="Methyltransf_24"/>
    <property type="match status" value="1"/>
</dbReference>
<dbReference type="AlphaFoldDB" id="A0A7Z0ELT1"/>
<keyword evidence="3" id="KW-1185">Reference proteome</keyword>
<evidence type="ECO:0000313" key="2">
    <source>
        <dbReference type="EMBL" id="NYJ33643.1"/>
    </source>
</evidence>
<keyword evidence="1" id="KW-0812">Transmembrane</keyword>
<feature type="transmembrane region" description="Helical" evidence="1">
    <location>
        <begin position="40"/>
        <end position="60"/>
    </location>
</feature>
<keyword evidence="1" id="KW-1133">Transmembrane helix</keyword>